<feature type="compositionally biased region" description="Basic and acidic residues" evidence="6">
    <location>
        <begin position="593"/>
        <end position="606"/>
    </location>
</feature>
<dbReference type="PANTHER" id="PTHR15696">
    <property type="entry name" value="SMG-7 SUPPRESSOR WITH MORPHOLOGICAL EFFECT ON GENITALIA PROTEIN 7"/>
    <property type="match status" value="1"/>
</dbReference>
<feature type="compositionally biased region" description="Basic and acidic residues" evidence="6">
    <location>
        <begin position="54"/>
        <end position="67"/>
    </location>
</feature>
<feature type="region of interest" description="Disordered" evidence="6">
    <location>
        <begin position="1"/>
        <end position="248"/>
    </location>
</feature>
<feature type="region of interest" description="Disordered" evidence="6">
    <location>
        <begin position="1338"/>
        <end position="1377"/>
    </location>
</feature>
<sequence length="1584" mass="181632">MTEFDKFGRRRKFQRELYTPGSGPLRKSGKEDTPPRDGAYRNIVDYKSGPSTDRAAELSKVTEKLKEISLTNSNGVNEPRSNDTSRRNRKPDCELYVPKPVAEAYASRQRGRDSKSQEKLETRPESELSKNFDSVQANSNSDRRRSQDRSVRRRDRRKKTRSCIIEDDNASSEEKSQSLQKYKSRESIYNEDRDYSRNRSVRQGSEPAPVTYAQDRLKDLRSIDTSMYAPDKNNSKPPLGRRGSLSKTGMKLPATFDCLPPRLQKKYIAENAIHDLNKTSSVGSNVENSRWDGHSLTFQGKPGTRNDQQQNMKNPPVDKISRGFAEWSKTLPTPVRSKGRGRLNRESHADLYEPLRHSRSLTPEKLNDSRFENAPNELEISPNQGKIKTNEKESRVFRELSDSAQITSENKKDKMGNRSNVIDNCEETRKPSECSDTENVIDWAAEVERCEQQDTIPLSRSNSRESFAEPAQPPQKERKKRKKRYICLTIIVSSMPPDNPDIFFKHAAKDKNDRGKNCEDLNTNLIRRGSMDSISNYSRNNSIERNWRERSNNDGRSRKNSSCDNRSRQSSIDRRENFNNRYPRSRKNSSCDNRSRQSSSDRRDRYFGGNGRTRHGREEGGGGGGGRRRGKSKDDRKIPRLLEETNWRLEQEIISREKEKTSPNANSNSSGKQAGILILPQPLMEGQNANVRHVQTALPASHKKLFDPSNPDKPIVVSNMRQATEDDQKFLCNGFYPELPMLINANMAEQMTSVKPIWYNPFTENFQASHNPHLIRAIEQADCELQYLLSTGELLKYWDRMQLIRVFLKDALKTLLLTDLRFCEVENVEQHLWKILYYNVIELLRKLMVDHPESKESYRQALLNIIDEGSEYYEQLLNDLEASNNNIKIEIFLNTPICMRENLKYNVLPLIAAQKIFLSLGDLTRYKEQANETCNYGLARQWYMKAHQINPKNGRPYNQLAILALYTKRKLDAVYYYMRCLMSSNPITAARESLISLFDESRKKYEAVDKKRKEEKAKKEREKMKEKEGGGGIRREIWIHPGGRKNMHRTTSTCKADFDSEDEQLYSASNIEVNKRFVVSYLHVHGKIYTKIGLESLTETAVQMLKQFRALLHHTPIPLNSNRFLQLFALNMFAIEISQPKGDMVSSEGGCYRSATQESAIVISLQMFNLLLERFVQLLKEYLNGADRAPTILPPDCLEILPALKVWCDWLMTHVEVWNPPPSCQDYKVGPPDDCWTRIATVVNLLEKLDYKGHLLTTENRPDHELVYLNEDATLSGFTPLMANIHEPIYRHKDTDLDLAQISLRIHKLVFFGTVFLCGIDPPVLKVHKTESGESEYVSVVDTESSQEQALLGDNETWSESEDSGKETGPEESEGEVLGLAARRRQLQQQATHRLSQMARITNALTEMEIRPHDLVPDTNCFIECLPELETVLRVLPHPQHPYVLMVPLVVVNELEGLSRGCKPSQSVHHSALVRETAKAAMALFQKKHPALRTCTTRGTILSSTTFTHEEDTGVEMTNDDKILTTCVNLCKTSNKDEIKEGGRRKLYRDVVLLTEDRNLVLKAMGRDMPVRSLPDFIRWAGLG</sequence>
<dbReference type="Pfam" id="PF10374">
    <property type="entry name" value="EST1"/>
    <property type="match status" value="1"/>
</dbReference>
<dbReference type="Pfam" id="PF10373">
    <property type="entry name" value="EST1_DNA_bind"/>
    <property type="match status" value="1"/>
</dbReference>
<accession>A0A9P0MVD6</accession>
<dbReference type="GO" id="GO:0005697">
    <property type="term" value="C:telomerase holoenzyme complex"/>
    <property type="evidence" value="ECO:0007669"/>
    <property type="project" value="TreeGrafter"/>
</dbReference>
<feature type="compositionally biased region" description="Basic and acidic residues" evidence="6">
    <location>
        <begin position="183"/>
        <end position="197"/>
    </location>
</feature>
<evidence type="ECO:0000259" key="7">
    <source>
        <dbReference type="SMART" id="SM00670"/>
    </source>
</evidence>
<protein>
    <recommendedName>
        <fullName evidence="7">PIN domain-containing protein</fullName>
    </recommendedName>
</protein>
<dbReference type="InterPro" id="IPR019458">
    <property type="entry name" value="Est1-like_N"/>
</dbReference>
<dbReference type="InterPro" id="IPR011990">
    <property type="entry name" value="TPR-like_helical_dom_sf"/>
</dbReference>
<evidence type="ECO:0000256" key="3">
    <source>
        <dbReference type="ARBA" id="ARBA00022490"/>
    </source>
</evidence>
<gene>
    <name evidence="8" type="ORF">NEZAVI_LOCUS12417</name>
</gene>
<dbReference type="SMART" id="SM00670">
    <property type="entry name" value="PINc"/>
    <property type="match status" value="1"/>
</dbReference>
<reference evidence="8" key="1">
    <citation type="submission" date="2022-01" db="EMBL/GenBank/DDBJ databases">
        <authorList>
            <person name="King R."/>
        </authorList>
    </citation>
    <scope>NUCLEOTIDE SEQUENCE</scope>
</reference>
<keyword evidence="4" id="KW-0866">Nonsense-mediated mRNA decay</keyword>
<dbReference type="InterPro" id="IPR002716">
    <property type="entry name" value="PIN_dom"/>
</dbReference>
<feature type="region of interest" description="Disordered" evidence="6">
    <location>
        <begin position="654"/>
        <end position="673"/>
    </location>
</feature>
<organism evidence="8 9">
    <name type="scientific">Nezara viridula</name>
    <name type="common">Southern green stink bug</name>
    <name type="synonym">Cimex viridulus</name>
    <dbReference type="NCBI Taxonomy" id="85310"/>
    <lineage>
        <taxon>Eukaryota</taxon>
        <taxon>Metazoa</taxon>
        <taxon>Ecdysozoa</taxon>
        <taxon>Arthropoda</taxon>
        <taxon>Hexapoda</taxon>
        <taxon>Insecta</taxon>
        <taxon>Pterygota</taxon>
        <taxon>Neoptera</taxon>
        <taxon>Paraneoptera</taxon>
        <taxon>Hemiptera</taxon>
        <taxon>Heteroptera</taxon>
        <taxon>Panheteroptera</taxon>
        <taxon>Pentatomomorpha</taxon>
        <taxon>Pentatomoidea</taxon>
        <taxon>Pentatomidae</taxon>
        <taxon>Pentatominae</taxon>
        <taxon>Nezara</taxon>
    </lineage>
</organism>
<dbReference type="Pfam" id="PF13638">
    <property type="entry name" value="PIN_4"/>
    <property type="match status" value="1"/>
</dbReference>
<proteinExistence type="predicted"/>
<dbReference type="CDD" id="cd09885">
    <property type="entry name" value="PIN_Smg6-like"/>
    <property type="match status" value="1"/>
</dbReference>
<dbReference type="SUPFAM" id="SSF48452">
    <property type="entry name" value="TPR-like"/>
    <property type="match status" value="1"/>
</dbReference>
<dbReference type="Proteomes" id="UP001152798">
    <property type="component" value="Chromosome 5"/>
</dbReference>
<feature type="compositionally biased region" description="Basic residues" evidence="6">
    <location>
        <begin position="151"/>
        <end position="161"/>
    </location>
</feature>
<evidence type="ECO:0000256" key="1">
    <source>
        <dbReference type="ARBA" id="ARBA00004123"/>
    </source>
</evidence>
<evidence type="ECO:0000313" key="9">
    <source>
        <dbReference type="Proteomes" id="UP001152798"/>
    </source>
</evidence>
<evidence type="ECO:0000256" key="4">
    <source>
        <dbReference type="ARBA" id="ARBA00023161"/>
    </source>
</evidence>
<evidence type="ECO:0000256" key="6">
    <source>
        <dbReference type="SAM" id="MobiDB-lite"/>
    </source>
</evidence>
<feature type="compositionally biased region" description="Polar residues" evidence="6">
    <location>
        <begin position="131"/>
        <end position="140"/>
    </location>
</feature>
<dbReference type="FunFam" id="3.40.50.1010:FF:000047">
    <property type="entry name" value="Blast:Telomerase-binding protein EST1A"/>
    <property type="match status" value="1"/>
</dbReference>
<dbReference type="PANTHER" id="PTHR15696:SF0">
    <property type="entry name" value="TELOMERASE-BINDING PROTEIN EST1A"/>
    <property type="match status" value="1"/>
</dbReference>
<feature type="domain" description="PIN" evidence="7">
    <location>
        <begin position="1413"/>
        <end position="1562"/>
    </location>
</feature>
<feature type="compositionally biased region" description="Basic and acidic residues" evidence="6">
    <location>
        <begin position="28"/>
        <end position="39"/>
    </location>
</feature>
<feature type="region of interest" description="Disordered" evidence="6">
    <location>
        <begin position="545"/>
        <end position="643"/>
    </location>
</feature>
<feature type="compositionally biased region" description="Basic and acidic residues" evidence="6">
    <location>
        <begin position="80"/>
        <end position="93"/>
    </location>
</feature>
<dbReference type="Gene3D" id="3.40.50.1010">
    <property type="entry name" value="5'-nuclease"/>
    <property type="match status" value="1"/>
</dbReference>
<dbReference type="GO" id="GO:0070034">
    <property type="term" value="F:telomerase RNA binding"/>
    <property type="evidence" value="ECO:0007669"/>
    <property type="project" value="TreeGrafter"/>
</dbReference>
<feature type="compositionally biased region" description="Basic and acidic residues" evidence="6">
    <location>
        <begin position="110"/>
        <end position="130"/>
    </location>
</feature>
<feature type="compositionally biased region" description="Basic and acidic residues" evidence="6">
    <location>
        <begin position="565"/>
        <end position="578"/>
    </location>
</feature>
<evidence type="ECO:0000313" key="8">
    <source>
        <dbReference type="EMBL" id="CAH1403902.1"/>
    </source>
</evidence>
<feature type="compositionally biased region" description="Basic and acidic residues" evidence="6">
    <location>
        <begin position="141"/>
        <end position="150"/>
    </location>
</feature>
<feature type="region of interest" description="Disordered" evidence="6">
    <location>
        <begin position="454"/>
        <end position="482"/>
    </location>
</feature>
<evidence type="ECO:0000256" key="2">
    <source>
        <dbReference type="ARBA" id="ARBA00004496"/>
    </source>
</evidence>
<feature type="compositionally biased region" description="Basic and acidic residues" evidence="6">
    <location>
        <begin position="632"/>
        <end position="643"/>
    </location>
</feature>
<dbReference type="SUPFAM" id="SSF88723">
    <property type="entry name" value="PIN domain-like"/>
    <property type="match status" value="1"/>
</dbReference>
<keyword evidence="3" id="KW-0963">Cytoplasm</keyword>
<dbReference type="GO" id="GO:0005737">
    <property type="term" value="C:cytoplasm"/>
    <property type="evidence" value="ECO:0007669"/>
    <property type="project" value="UniProtKB-SubCell"/>
</dbReference>
<dbReference type="EMBL" id="OV725081">
    <property type="protein sequence ID" value="CAH1403902.1"/>
    <property type="molecule type" value="Genomic_DNA"/>
</dbReference>
<dbReference type="InterPro" id="IPR045153">
    <property type="entry name" value="Est1/Ebs1-like"/>
</dbReference>
<dbReference type="GO" id="GO:0042162">
    <property type="term" value="F:telomeric DNA binding"/>
    <property type="evidence" value="ECO:0007669"/>
    <property type="project" value="TreeGrafter"/>
</dbReference>
<feature type="region of interest" description="Disordered" evidence="6">
    <location>
        <begin position="362"/>
        <end position="382"/>
    </location>
</feature>
<dbReference type="InterPro" id="IPR029060">
    <property type="entry name" value="PIN-like_dom_sf"/>
</dbReference>
<keyword evidence="9" id="KW-1185">Reference proteome</keyword>
<evidence type="ECO:0000256" key="5">
    <source>
        <dbReference type="ARBA" id="ARBA00023242"/>
    </source>
</evidence>
<comment type="subcellular location">
    <subcellularLocation>
        <location evidence="2">Cytoplasm</location>
    </subcellularLocation>
    <subcellularLocation>
        <location evidence="1">Nucleus</location>
    </subcellularLocation>
</comment>
<name>A0A9P0MVD6_NEZVI</name>
<dbReference type="Gene3D" id="1.25.40.10">
    <property type="entry name" value="Tetratricopeptide repeat domain"/>
    <property type="match status" value="1"/>
</dbReference>
<dbReference type="OrthoDB" id="2017974at2759"/>
<dbReference type="InterPro" id="IPR018834">
    <property type="entry name" value="DNA/RNA-bd_Est1-type"/>
</dbReference>
<feature type="compositionally biased region" description="Polar residues" evidence="6">
    <location>
        <begin position="662"/>
        <end position="672"/>
    </location>
</feature>
<feature type="compositionally biased region" description="Basic and acidic residues" evidence="6">
    <location>
        <begin position="545"/>
        <end position="557"/>
    </location>
</feature>
<keyword evidence="5" id="KW-0539">Nucleus</keyword>
<dbReference type="GO" id="GO:0000184">
    <property type="term" value="P:nuclear-transcribed mRNA catabolic process, nonsense-mediated decay"/>
    <property type="evidence" value="ECO:0007669"/>
    <property type="project" value="UniProtKB-KW"/>
</dbReference>